<evidence type="ECO:0000259" key="2">
    <source>
        <dbReference type="Pfam" id="PF00432"/>
    </source>
</evidence>
<evidence type="ECO:0000313" key="3">
    <source>
        <dbReference type="EMBL" id="TYS40764.1"/>
    </source>
</evidence>
<evidence type="ECO:0000256" key="1">
    <source>
        <dbReference type="ARBA" id="ARBA00022737"/>
    </source>
</evidence>
<keyword evidence="1" id="KW-0677">Repeat</keyword>
<name>A0A5D4QRX6_9BACI</name>
<dbReference type="SUPFAM" id="SSF48239">
    <property type="entry name" value="Terpenoid cyclases/Protein prenyltransferases"/>
    <property type="match status" value="1"/>
</dbReference>
<dbReference type="InterPro" id="IPR001330">
    <property type="entry name" value="Prenyltrans"/>
</dbReference>
<dbReference type="Proteomes" id="UP000322139">
    <property type="component" value="Unassembled WGS sequence"/>
</dbReference>
<evidence type="ECO:0000313" key="4">
    <source>
        <dbReference type="Proteomes" id="UP000322139"/>
    </source>
</evidence>
<dbReference type="AlphaFoldDB" id="A0A5D4QRX6"/>
<reference evidence="3 4" key="1">
    <citation type="submission" date="2019-08" db="EMBL/GenBank/DDBJ databases">
        <title>Bacillus genomes from the desert of Cuatro Cienegas, Coahuila.</title>
        <authorList>
            <person name="Olmedo-Alvarez G."/>
        </authorList>
    </citation>
    <scope>NUCLEOTIDE SEQUENCE [LARGE SCALE GENOMIC DNA]</scope>
    <source>
        <strain evidence="3 4">CH446_14T</strain>
    </source>
</reference>
<feature type="domain" description="Prenyltransferase alpha-alpha toroid" evidence="2">
    <location>
        <begin position="208"/>
        <end position="332"/>
    </location>
</feature>
<dbReference type="RefSeq" id="WP_148977111.1">
    <property type="nucleotide sequence ID" value="NZ_VTER01000021.1"/>
</dbReference>
<dbReference type="EMBL" id="VTER01000021">
    <property type="protein sequence ID" value="TYS40764.1"/>
    <property type="molecule type" value="Genomic_DNA"/>
</dbReference>
<comment type="caution">
    <text evidence="3">The sequence shown here is derived from an EMBL/GenBank/DDBJ whole genome shotgun (WGS) entry which is preliminary data.</text>
</comment>
<proteinExistence type="predicted"/>
<protein>
    <recommendedName>
        <fullName evidence="2">Prenyltransferase alpha-alpha toroid domain-containing protein</fullName>
    </recommendedName>
</protein>
<organism evidence="3 4">
    <name type="scientific">Bacillus infantis</name>
    <dbReference type="NCBI Taxonomy" id="324767"/>
    <lineage>
        <taxon>Bacteria</taxon>
        <taxon>Bacillati</taxon>
        <taxon>Bacillota</taxon>
        <taxon>Bacilli</taxon>
        <taxon>Bacillales</taxon>
        <taxon>Bacillaceae</taxon>
        <taxon>Bacillus</taxon>
    </lineage>
</organism>
<accession>A0A5D4QRX6</accession>
<dbReference type="Pfam" id="PF00432">
    <property type="entry name" value="Prenyltrans"/>
    <property type="match status" value="2"/>
</dbReference>
<feature type="domain" description="Prenyltransferase alpha-alpha toroid" evidence="2">
    <location>
        <begin position="17"/>
        <end position="132"/>
    </location>
</feature>
<dbReference type="Gene3D" id="1.50.10.20">
    <property type="match status" value="1"/>
</dbReference>
<gene>
    <name evidence="3" type="ORF">FZD51_24750</name>
</gene>
<sequence>MDYGGYSIEPAEHQYGNLYSSYFILNTMDLLGEKLDASEEASLENFILEQIHLIDNKKNPNVVYDLYYAAEILRISNYEDSEIMKIIYDKLMKFQLKDGSFVSSYEELERKVPNENNIRSTVMAISIIKANDKRISKDTTDWLLTQWNAIDKTEINTAKLTQILKGLSLIGNKDITSIIGIDLDLFKSFYLSVLDGDSEDGTLLYDLQDVIILDEIFNFNSKPNPNLVERIYKEQNMDGGWNIFLDDYSEEQGTEAALSFLSHYNIEIPNEDLLSKTVNEQKSFNGGFSPIVQKEFSLKNSSYIYMLSQKLGLKYHNKEKTKSIIQDIMNSDYNLFNSEDLLQLNALATEFEINNSKLIDYAEIKLRDENKLQSVENIYDLLNFYKITNGKNSLAEYNIDPEVLDKDNYFTELLLLNLNSIDGIVSKEHINNYWEKYKDSFVKDSDKNSSLVFMLLSSLPIDKDDNNDVYKTLIHLLNKRMHKYSATMEPLSIQDFYYTLESIENLNRME</sequence>
<dbReference type="InterPro" id="IPR008930">
    <property type="entry name" value="Terpenoid_cyclase/PrenylTrfase"/>
</dbReference>
<dbReference type="GO" id="GO:0003824">
    <property type="term" value="F:catalytic activity"/>
    <property type="evidence" value="ECO:0007669"/>
    <property type="project" value="InterPro"/>
</dbReference>